<reference evidence="8 9" key="1">
    <citation type="submission" date="2021-02" db="EMBL/GenBank/DDBJ databases">
        <title>Niveibacterium changnyeongensis HC41.</title>
        <authorList>
            <person name="Kang M."/>
        </authorList>
    </citation>
    <scope>NUCLEOTIDE SEQUENCE [LARGE SCALE GENOMIC DNA]</scope>
    <source>
        <strain evidence="8 9">HC41</strain>
    </source>
</reference>
<organism evidence="8 9">
    <name type="scientific">Niveibacterium microcysteis</name>
    <dbReference type="NCBI Taxonomy" id="2811415"/>
    <lineage>
        <taxon>Bacteria</taxon>
        <taxon>Pseudomonadati</taxon>
        <taxon>Pseudomonadota</taxon>
        <taxon>Betaproteobacteria</taxon>
        <taxon>Rhodocyclales</taxon>
        <taxon>Rhodocyclaceae</taxon>
        <taxon>Niveibacterium</taxon>
    </lineage>
</organism>
<evidence type="ECO:0000256" key="2">
    <source>
        <dbReference type="ARBA" id="ARBA00006679"/>
    </source>
</evidence>
<dbReference type="Pfam" id="PF07681">
    <property type="entry name" value="DoxX"/>
    <property type="match status" value="1"/>
</dbReference>
<dbReference type="Proteomes" id="UP000663570">
    <property type="component" value="Chromosome"/>
</dbReference>
<dbReference type="InterPro" id="IPR051907">
    <property type="entry name" value="DoxX-like_oxidoreductase"/>
</dbReference>
<dbReference type="InterPro" id="IPR032808">
    <property type="entry name" value="DoxX"/>
</dbReference>
<evidence type="ECO:0000256" key="4">
    <source>
        <dbReference type="ARBA" id="ARBA00022692"/>
    </source>
</evidence>
<comment type="similarity">
    <text evidence="2">Belongs to the DoxX family.</text>
</comment>
<protein>
    <submittedName>
        <fullName evidence="8">DoxX family protein</fullName>
    </submittedName>
</protein>
<gene>
    <name evidence="8" type="ORF">JY500_10295</name>
</gene>
<name>A0ABX7MCH5_9RHOO</name>
<proteinExistence type="inferred from homology"/>
<evidence type="ECO:0000256" key="1">
    <source>
        <dbReference type="ARBA" id="ARBA00004651"/>
    </source>
</evidence>
<keyword evidence="9" id="KW-1185">Reference proteome</keyword>
<accession>A0ABX7MCH5</accession>
<dbReference type="PANTHER" id="PTHR33452:SF1">
    <property type="entry name" value="INNER MEMBRANE PROTEIN YPHA-RELATED"/>
    <property type="match status" value="1"/>
</dbReference>
<sequence length="179" mass="19130">MPTASTSSVARFAHAAVGLAERIPDSLFCALGRFSIAAVFWKSGQTKVDGFAIDLIDRSVTFGWPRLSESAVALFRDEYRLPLLDPALAATAAAFAEHLFPILLLIGLGTRFAAAALLGMTLVIQLFVYPDAYPTHGVWATVLLVLIARGGGYLSLDHLVSTRLGRVQSMPERNSGAAV</sequence>
<evidence type="ECO:0000256" key="7">
    <source>
        <dbReference type="SAM" id="Phobius"/>
    </source>
</evidence>
<keyword evidence="6 7" id="KW-0472">Membrane</keyword>
<dbReference type="PANTHER" id="PTHR33452">
    <property type="entry name" value="OXIDOREDUCTASE CATD-RELATED"/>
    <property type="match status" value="1"/>
</dbReference>
<evidence type="ECO:0000256" key="6">
    <source>
        <dbReference type="ARBA" id="ARBA00023136"/>
    </source>
</evidence>
<evidence type="ECO:0000256" key="5">
    <source>
        <dbReference type="ARBA" id="ARBA00022989"/>
    </source>
</evidence>
<keyword evidence="4 7" id="KW-0812">Transmembrane</keyword>
<feature type="transmembrane region" description="Helical" evidence="7">
    <location>
        <begin position="112"/>
        <end position="130"/>
    </location>
</feature>
<evidence type="ECO:0000313" key="9">
    <source>
        <dbReference type="Proteomes" id="UP000663570"/>
    </source>
</evidence>
<evidence type="ECO:0000313" key="8">
    <source>
        <dbReference type="EMBL" id="QSI79184.1"/>
    </source>
</evidence>
<keyword evidence="3" id="KW-1003">Cell membrane</keyword>
<keyword evidence="5 7" id="KW-1133">Transmembrane helix</keyword>
<dbReference type="EMBL" id="CP071060">
    <property type="protein sequence ID" value="QSI79184.1"/>
    <property type="molecule type" value="Genomic_DNA"/>
</dbReference>
<comment type="subcellular location">
    <subcellularLocation>
        <location evidence="1">Cell membrane</location>
        <topology evidence="1">Multi-pass membrane protein</topology>
    </subcellularLocation>
</comment>
<feature type="transmembrane region" description="Helical" evidence="7">
    <location>
        <begin position="136"/>
        <end position="156"/>
    </location>
</feature>
<evidence type="ECO:0000256" key="3">
    <source>
        <dbReference type="ARBA" id="ARBA00022475"/>
    </source>
</evidence>